<sequence>MDTQSAIWNFTLFYVTHILFKTHWMISIERFSGNRMLGVALFGFSARILGQGFARNYRQALACRLLLGFFESGVMPCMIFIISTIWNRHQQAKCVAGSYCATAVSDTFGGLIAYGIQTVGGLHSLEAWHWLFIIEAIISFIIGGIIWVSMRVSAEKTWFLTPQQTEIMALKKQRDISFKGKDSFEWKYVTSALLDPLVYLAPFSLFSSSLPLLGFGVFLPTIIAGFGQLPHDSGLRSSNDISRHNMFSLRSTPQTSTFSHHRPHPRSNRLFHMHWARPTVAQVTSPCSCALQEYTLTTPSWVSSNSAPDLKRSVAIPLAATIANVSGVLSGQICPPIDAPRYMPGNAISLGLEFVALLGVAAIYGLLKWREARNKRQLLRNAGDDHGRDGDRSPDFMFFF</sequence>
<feature type="transmembrane region" description="Helical" evidence="6">
    <location>
        <begin position="98"/>
        <end position="116"/>
    </location>
</feature>
<dbReference type="Proteomes" id="UP000182235">
    <property type="component" value="Unassembled WGS sequence"/>
</dbReference>
<evidence type="ECO:0008006" key="9">
    <source>
        <dbReference type="Google" id="ProtNLM"/>
    </source>
</evidence>
<dbReference type="SUPFAM" id="SSF103473">
    <property type="entry name" value="MFS general substrate transporter"/>
    <property type="match status" value="1"/>
</dbReference>
<feature type="transmembrane region" description="Helical" evidence="6">
    <location>
        <begin position="66"/>
        <end position="86"/>
    </location>
</feature>
<dbReference type="AlphaFoldDB" id="A0A1J9PVB0"/>
<evidence type="ECO:0000256" key="1">
    <source>
        <dbReference type="ARBA" id="ARBA00004141"/>
    </source>
</evidence>
<dbReference type="GO" id="GO:0022857">
    <property type="term" value="F:transmembrane transporter activity"/>
    <property type="evidence" value="ECO:0007669"/>
    <property type="project" value="InterPro"/>
</dbReference>
<dbReference type="GO" id="GO:0016020">
    <property type="term" value="C:membrane"/>
    <property type="evidence" value="ECO:0007669"/>
    <property type="project" value="UniProtKB-SubCell"/>
</dbReference>
<keyword evidence="3 6" id="KW-0812">Transmembrane</keyword>
<dbReference type="Gene3D" id="1.20.1250.20">
    <property type="entry name" value="MFS general substrate transporter like domains"/>
    <property type="match status" value="1"/>
</dbReference>
<keyword evidence="5 6" id="KW-0472">Membrane</keyword>
<dbReference type="VEuPathDB" id="FungiDB:AJ78_00185"/>
<protein>
    <recommendedName>
        <fullName evidence="9">Major facilitator superfamily (MFS) profile domain-containing protein</fullName>
    </recommendedName>
</protein>
<dbReference type="STRING" id="1447872.A0A1J9PVB0"/>
<keyword evidence="2" id="KW-0813">Transport</keyword>
<feature type="transmembrane region" description="Helical" evidence="6">
    <location>
        <begin position="6"/>
        <end position="24"/>
    </location>
</feature>
<evidence type="ECO:0000256" key="3">
    <source>
        <dbReference type="ARBA" id="ARBA00022692"/>
    </source>
</evidence>
<dbReference type="PANTHER" id="PTHR43791:SF24">
    <property type="entry name" value="NICOTINIC ACID PLASMA MEMBRANE TRANSPORTER"/>
    <property type="match status" value="1"/>
</dbReference>
<feature type="transmembrane region" description="Helical" evidence="6">
    <location>
        <begin position="128"/>
        <end position="148"/>
    </location>
</feature>
<keyword evidence="8" id="KW-1185">Reference proteome</keyword>
<evidence type="ECO:0000256" key="2">
    <source>
        <dbReference type="ARBA" id="ARBA00022448"/>
    </source>
</evidence>
<keyword evidence="4 6" id="KW-1133">Transmembrane helix</keyword>
<organism evidence="7 8">
    <name type="scientific">Emergomyces pasteurianus Ep9510</name>
    <dbReference type="NCBI Taxonomy" id="1447872"/>
    <lineage>
        <taxon>Eukaryota</taxon>
        <taxon>Fungi</taxon>
        <taxon>Dikarya</taxon>
        <taxon>Ascomycota</taxon>
        <taxon>Pezizomycotina</taxon>
        <taxon>Eurotiomycetes</taxon>
        <taxon>Eurotiomycetidae</taxon>
        <taxon>Onygenales</taxon>
        <taxon>Ajellomycetaceae</taxon>
        <taxon>Emergomyces</taxon>
    </lineage>
</organism>
<dbReference type="EMBL" id="LGRN01000003">
    <property type="protein sequence ID" value="OJD19826.1"/>
    <property type="molecule type" value="Genomic_DNA"/>
</dbReference>
<reference evidence="7 8" key="1">
    <citation type="submission" date="2015-07" db="EMBL/GenBank/DDBJ databases">
        <title>Emmonsia species relationships and genome sequence.</title>
        <authorList>
            <consortium name="The Broad Institute Genomics Platform"/>
            <person name="Cuomo C.A."/>
            <person name="Munoz J.F."/>
            <person name="Imamovic A."/>
            <person name="Priest M.E."/>
            <person name="Young S."/>
            <person name="Clay O.K."/>
            <person name="McEwen J.G."/>
        </authorList>
    </citation>
    <scope>NUCLEOTIDE SEQUENCE [LARGE SCALE GENOMIC DNA]</scope>
    <source>
        <strain evidence="7 8">UAMH 9510</strain>
    </source>
</reference>
<gene>
    <name evidence="7" type="ORF">AJ78_00185</name>
</gene>
<evidence type="ECO:0000313" key="8">
    <source>
        <dbReference type="Proteomes" id="UP000182235"/>
    </source>
</evidence>
<comment type="caution">
    <text evidence="7">The sequence shown here is derived from an EMBL/GenBank/DDBJ whole genome shotgun (WGS) entry which is preliminary data.</text>
</comment>
<accession>A0A1J9PVB0</accession>
<feature type="transmembrane region" description="Helical" evidence="6">
    <location>
        <begin position="345"/>
        <end position="367"/>
    </location>
</feature>
<comment type="subcellular location">
    <subcellularLocation>
        <location evidence="1">Membrane</location>
        <topology evidence="1">Multi-pass membrane protein</topology>
    </subcellularLocation>
</comment>
<dbReference type="Pfam" id="PF07690">
    <property type="entry name" value="MFS_1"/>
    <property type="match status" value="1"/>
</dbReference>
<dbReference type="OrthoDB" id="2962993at2759"/>
<evidence type="ECO:0000256" key="6">
    <source>
        <dbReference type="SAM" id="Phobius"/>
    </source>
</evidence>
<evidence type="ECO:0000256" key="5">
    <source>
        <dbReference type="ARBA" id="ARBA00023136"/>
    </source>
</evidence>
<evidence type="ECO:0000313" key="7">
    <source>
        <dbReference type="EMBL" id="OJD19826.1"/>
    </source>
</evidence>
<evidence type="ECO:0000256" key="4">
    <source>
        <dbReference type="ARBA" id="ARBA00022989"/>
    </source>
</evidence>
<dbReference type="InterPro" id="IPR036259">
    <property type="entry name" value="MFS_trans_sf"/>
</dbReference>
<proteinExistence type="predicted"/>
<dbReference type="PANTHER" id="PTHR43791">
    <property type="entry name" value="PERMEASE-RELATED"/>
    <property type="match status" value="1"/>
</dbReference>
<dbReference type="InterPro" id="IPR011701">
    <property type="entry name" value="MFS"/>
</dbReference>
<name>A0A1J9PVB0_9EURO</name>